<evidence type="ECO:0000313" key="2">
    <source>
        <dbReference type="EMBL" id="OMJ66890.1"/>
    </source>
</evidence>
<gene>
    <name evidence="2" type="ORF">SteCoe_36108</name>
</gene>
<proteinExistence type="predicted"/>
<evidence type="ECO:0000313" key="3">
    <source>
        <dbReference type="Proteomes" id="UP000187209"/>
    </source>
</evidence>
<dbReference type="EMBL" id="MPUH01001609">
    <property type="protein sequence ID" value="OMJ66890.1"/>
    <property type="molecule type" value="Genomic_DNA"/>
</dbReference>
<protein>
    <submittedName>
        <fullName evidence="2">Uncharacterized protein</fullName>
    </submittedName>
</protein>
<evidence type="ECO:0000256" key="1">
    <source>
        <dbReference type="SAM" id="MobiDB-lite"/>
    </source>
</evidence>
<dbReference type="AlphaFoldDB" id="A0A1R2AR54"/>
<comment type="caution">
    <text evidence="2">The sequence shown here is derived from an EMBL/GenBank/DDBJ whole genome shotgun (WGS) entry which is preliminary data.</text>
</comment>
<feature type="region of interest" description="Disordered" evidence="1">
    <location>
        <begin position="138"/>
        <end position="169"/>
    </location>
</feature>
<keyword evidence="3" id="KW-1185">Reference proteome</keyword>
<feature type="compositionally biased region" description="Polar residues" evidence="1">
    <location>
        <begin position="138"/>
        <end position="154"/>
    </location>
</feature>
<sequence length="195" mass="22577">MDLSSRRRDPILQVNIQSVKEKVYKTPVPSYMKVTSWLENKPKGIGRGQFHTQSDGSFRVGKEEVYNYKPTKKVYSIQPPYSIEKPEGTKKLISQTTRNPILEPEPKSDIYGKKVMNLAFCTSKEEDLRFVSSTCNKQNSYSKRNTSSVFNPQARTPEPYSQKKRAEEKPCTAKDVLRYEYALPYRDEKVTSKIF</sequence>
<dbReference type="Proteomes" id="UP000187209">
    <property type="component" value="Unassembled WGS sequence"/>
</dbReference>
<organism evidence="2 3">
    <name type="scientific">Stentor coeruleus</name>
    <dbReference type="NCBI Taxonomy" id="5963"/>
    <lineage>
        <taxon>Eukaryota</taxon>
        <taxon>Sar</taxon>
        <taxon>Alveolata</taxon>
        <taxon>Ciliophora</taxon>
        <taxon>Postciliodesmatophora</taxon>
        <taxon>Heterotrichea</taxon>
        <taxon>Heterotrichida</taxon>
        <taxon>Stentoridae</taxon>
        <taxon>Stentor</taxon>
    </lineage>
</organism>
<accession>A0A1R2AR54</accession>
<name>A0A1R2AR54_9CILI</name>
<dbReference type="OrthoDB" id="322531at2759"/>
<reference evidence="2 3" key="1">
    <citation type="submission" date="2016-11" db="EMBL/GenBank/DDBJ databases">
        <title>The macronuclear genome of Stentor coeruleus: a giant cell with tiny introns.</title>
        <authorList>
            <person name="Slabodnick M."/>
            <person name="Ruby J.G."/>
            <person name="Reiff S.B."/>
            <person name="Swart E.C."/>
            <person name="Gosai S."/>
            <person name="Prabakaran S."/>
            <person name="Witkowska E."/>
            <person name="Larue G.E."/>
            <person name="Fisher S."/>
            <person name="Freeman R.M."/>
            <person name="Gunawardena J."/>
            <person name="Chu W."/>
            <person name="Stover N.A."/>
            <person name="Gregory B.D."/>
            <person name="Nowacki M."/>
            <person name="Derisi J."/>
            <person name="Roy S.W."/>
            <person name="Marshall W.F."/>
            <person name="Sood P."/>
        </authorList>
    </citation>
    <scope>NUCLEOTIDE SEQUENCE [LARGE SCALE GENOMIC DNA]</scope>
    <source>
        <strain evidence="2">WM001</strain>
    </source>
</reference>